<evidence type="ECO:0000313" key="2">
    <source>
        <dbReference type="EMBL" id="TQL97063.1"/>
    </source>
</evidence>
<evidence type="ECO:0000256" key="1">
    <source>
        <dbReference type="SAM" id="MobiDB-lite"/>
    </source>
</evidence>
<protein>
    <submittedName>
        <fullName evidence="2">2-polyprenyl-6-methoxyphenol hydroxylase-like FAD-dependent oxidoreductase</fullName>
    </submittedName>
</protein>
<feature type="region of interest" description="Disordered" evidence="1">
    <location>
        <begin position="459"/>
        <end position="479"/>
    </location>
</feature>
<dbReference type="PANTHER" id="PTHR43422">
    <property type="entry name" value="THIAMINE THIAZOLE SYNTHASE"/>
    <property type="match status" value="1"/>
</dbReference>
<keyword evidence="3" id="KW-1185">Reference proteome</keyword>
<proteinExistence type="predicted"/>
<dbReference type="PRINTS" id="PR00420">
    <property type="entry name" value="RNGMNOXGNASE"/>
</dbReference>
<dbReference type="SUPFAM" id="SSF51905">
    <property type="entry name" value="FAD/NAD(P)-binding domain"/>
    <property type="match status" value="1"/>
</dbReference>
<dbReference type="Gene3D" id="3.50.50.60">
    <property type="entry name" value="FAD/NAD(P)-binding domain"/>
    <property type="match status" value="1"/>
</dbReference>
<dbReference type="Proteomes" id="UP000316096">
    <property type="component" value="Unassembled WGS sequence"/>
</dbReference>
<reference evidence="2 3" key="1">
    <citation type="submission" date="2019-06" db="EMBL/GenBank/DDBJ databases">
        <title>Sequencing the genomes of 1000 actinobacteria strains.</title>
        <authorList>
            <person name="Klenk H.-P."/>
        </authorList>
    </citation>
    <scope>NUCLEOTIDE SEQUENCE [LARGE SCALE GENOMIC DNA]</scope>
    <source>
        <strain evidence="2 3">DSM 102200</strain>
    </source>
</reference>
<gene>
    <name evidence="2" type="ORF">FB559_2637</name>
</gene>
<dbReference type="PANTHER" id="PTHR43422:SF3">
    <property type="entry name" value="THIAMINE THIAZOLE SYNTHASE"/>
    <property type="match status" value="1"/>
</dbReference>
<accession>A0A543CIY8</accession>
<evidence type="ECO:0000313" key="3">
    <source>
        <dbReference type="Proteomes" id="UP000316096"/>
    </source>
</evidence>
<sequence length="479" mass="51700">MRRQPPAAVFARISNPNPPAGLPRVVMDTAVVLGGSVAGLVAARVLSDHAATVIVIDRDDPGDGAGLRPGVPQGTQQHSLLPAGLIQLERWFPGFTEQALKAGARRAPPAGRRFYFQGIRRAGGSQAMMLTGTRPFFEAQIRRHTLGLPNVKTITARVTGLEFGPDAVTGVWHESGSQESVQRADFVVDAMGRSSRLGDWLERAGWDRPAVQRIPVDLSYSTALLRREEGDPDVNGVLALRVPFDGVAGAALNQVEGDRWLIGMAGYAGTRPGRTAEDLVHRCKTEFPPEFGQVAENEILGEIRSFRHAESLRRDYHALARMPARLVAMGDAVAASNPVYGQGMASAALQSSCLSEYLRSAPDLSAPARHFFGLQKVVVDVAWGTAAAGDFTLPHVEAPPLGRRDRVMRWVNGQARSGSFFDAEVARRLEEVSWLLRHPSSMAAPATVIRSLRANRRAKALQRERTRAGAPPAGPGPAR</sequence>
<organism evidence="2 3">
    <name type="scientific">Actinoallomurus bryophytorum</name>
    <dbReference type="NCBI Taxonomy" id="1490222"/>
    <lineage>
        <taxon>Bacteria</taxon>
        <taxon>Bacillati</taxon>
        <taxon>Actinomycetota</taxon>
        <taxon>Actinomycetes</taxon>
        <taxon>Streptosporangiales</taxon>
        <taxon>Thermomonosporaceae</taxon>
        <taxon>Actinoallomurus</taxon>
    </lineage>
</organism>
<comment type="caution">
    <text evidence="2">The sequence shown here is derived from an EMBL/GenBank/DDBJ whole genome shotgun (WGS) entry which is preliminary data.</text>
</comment>
<dbReference type="RefSeq" id="WP_141955838.1">
    <property type="nucleotide sequence ID" value="NZ_VFOZ01000001.1"/>
</dbReference>
<dbReference type="InterPro" id="IPR036188">
    <property type="entry name" value="FAD/NAD-bd_sf"/>
</dbReference>
<name>A0A543CIY8_9ACTN</name>
<dbReference type="AlphaFoldDB" id="A0A543CIY8"/>
<dbReference type="OrthoDB" id="9790035at2"/>
<dbReference type="EMBL" id="VFOZ01000001">
    <property type="protein sequence ID" value="TQL97063.1"/>
    <property type="molecule type" value="Genomic_DNA"/>
</dbReference>